<evidence type="ECO:0000313" key="3">
    <source>
        <dbReference type="EMBL" id="KAI5068215.1"/>
    </source>
</evidence>
<comment type="caution">
    <text evidence="3">The sequence shown here is derived from an EMBL/GenBank/DDBJ whole genome shotgun (WGS) entry which is preliminary data.</text>
</comment>
<evidence type="ECO:0000313" key="4">
    <source>
        <dbReference type="Proteomes" id="UP000886520"/>
    </source>
</evidence>
<dbReference type="Proteomes" id="UP000886520">
    <property type="component" value="Chromosome 16"/>
</dbReference>
<name>A0A9D4ZC71_ADICA</name>
<dbReference type="OrthoDB" id="1935489at2759"/>
<proteinExistence type="predicted"/>
<feature type="domain" description="PHD-type zinc finger plants" evidence="2">
    <location>
        <begin position="107"/>
        <end position="149"/>
    </location>
</feature>
<feature type="compositionally biased region" description="Polar residues" evidence="1">
    <location>
        <begin position="432"/>
        <end position="442"/>
    </location>
</feature>
<feature type="region of interest" description="Disordered" evidence="1">
    <location>
        <begin position="54"/>
        <end position="78"/>
    </location>
</feature>
<dbReference type="PANTHER" id="PTHR33779">
    <property type="entry name" value="EXPRESSED PROTEIN"/>
    <property type="match status" value="1"/>
</dbReference>
<dbReference type="AlphaFoldDB" id="A0A9D4ZC71"/>
<organism evidence="3 4">
    <name type="scientific">Adiantum capillus-veneris</name>
    <name type="common">Maidenhair fern</name>
    <dbReference type="NCBI Taxonomy" id="13818"/>
    <lineage>
        <taxon>Eukaryota</taxon>
        <taxon>Viridiplantae</taxon>
        <taxon>Streptophyta</taxon>
        <taxon>Embryophyta</taxon>
        <taxon>Tracheophyta</taxon>
        <taxon>Polypodiopsida</taxon>
        <taxon>Polypodiidae</taxon>
        <taxon>Polypodiales</taxon>
        <taxon>Pteridineae</taxon>
        <taxon>Pteridaceae</taxon>
        <taxon>Vittarioideae</taxon>
        <taxon>Adiantum</taxon>
    </lineage>
</organism>
<accession>A0A9D4ZC71</accession>
<feature type="region of interest" description="Disordered" evidence="1">
    <location>
        <begin position="416"/>
        <end position="442"/>
    </location>
</feature>
<evidence type="ECO:0000259" key="2">
    <source>
        <dbReference type="Pfam" id="PF25054"/>
    </source>
</evidence>
<sequence>MEVCSRHMAIIWGQPAAPLPSHEEDEIISSSSSINHIIKERGAKPIISSLSSSDFSAKHKGRDHDKQSRSNIVDNTDGHVEYRDADVDGEEQQHQQELSMEAMRECSMCGHVGLPQYLFKCLSCSHRFQHIYCSNLYPYRVEAAICNWCLPMKPEIAVEEEDDDDNQHTVNRKIAINSEYSKPQQVKQIKKHSKAFEYLLQIIADLADESCHKLNEAVDDDRQIKQYCRSGDNDVGHDQITKMCTSQEAGFNHMSWKHKNSYVNHQLEENNMIREVLAEGKSFHAGTEAQSFNGAFSHARALLKRPRCHVDDSRKPMKAAIDWQGYDQIIRNCRDHYKIRDSNVGYDQDLWIQNNCLIDDDEKADAKAANSQKRLLSTLTKQSMGMASGANGISKPKAANQQETFSLLQAASAAKTGFSNGGGDDDGHVTLRNKQPVATSTWPVQSTKPVVGAGKRDHLSNSPSRAFNRRYKLLADVLC</sequence>
<gene>
    <name evidence="3" type="ORF">GOP47_0016560</name>
</gene>
<keyword evidence="4" id="KW-1185">Reference proteome</keyword>
<reference evidence="3" key="1">
    <citation type="submission" date="2021-01" db="EMBL/GenBank/DDBJ databases">
        <title>Adiantum capillus-veneris genome.</title>
        <authorList>
            <person name="Fang Y."/>
            <person name="Liao Q."/>
        </authorList>
    </citation>
    <scope>NUCLEOTIDE SEQUENCE</scope>
    <source>
        <strain evidence="3">H3</strain>
        <tissue evidence="3">Leaf</tissue>
    </source>
</reference>
<dbReference type="Pfam" id="PF25054">
    <property type="entry name" value="PHD_pln"/>
    <property type="match status" value="1"/>
</dbReference>
<dbReference type="EMBL" id="JABFUD020000016">
    <property type="protein sequence ID" value="KAI5068215.1"/>
    <property type="molecule type" value="Genomic_DNA"/>
</dbReference>
<evidence type="ECO:0000256" key="1">
    <source>
        <dbReference type="SAM" id="MobiDB-lite"/>
    </source>
</evidence>
<dbReference type="InterPro" id="IPR056874">
    <property type="entry name" value="PHD_dom_pln"/>
</dbReference>
<dbReference type="PANTHER" id="PTHR33779:SF1">
    <property type="entry name" value="EXPRESSED PROTEIN"/>
    <property type="match status" value="1"/>
</dbReference>
<protein>
    <recommendedName>
        <fullName evidence="2">PHD-type zinc finger plants domain-containing protein</fullName>
    </recommendedName>
</protein>